<comment type="subcellular location">
    <subcellularLocation>
        <location evidence="1">Cell envelope</location>
    </subcellularLocation>
    <subcellularLocation>
        <location evidence="2">Secreted</location>
    </subcellularLocation>
</comment>
<evidence type="ECO:0000313" key="14">
    <source>
        <dbReference type="EMBL" id="KAG0564282.1"/>
    </source>
</evidence>
<evidence type="ECO:0000256" key="11">
    <source>
        <dbReference type="PROSITE-ProRule" id="PRU10040"/>
    </source>
</evidence>
<evidence type="ECO:0000256" key="3">
    <source>
        <dbReference type="ARBA" id="ARBA00005184"/>
    </source>
</evidence>
<dbReference type="Pfam" id="PF01095">
    <property type="entry name" value="Pectinesterase"/>
    <property type="match status" value="1"/>
</dbReference>
<evidence type="ECO:0000313" key="15">
    <source>
        <dbReference type="Proteomes" id="UP000822688"/>
    </source>
</evidence>
<evidence type="ECO:0000256" key="8">
    <source>
        <dbReference type="ARBA" id="ARBA00022801"/>
    </source>
</evidence>
<feature type="active site" evidence="11">
    <location>
        <position position="217"/>
    </location>
</feature>
<sequence>MLLSMINITSGSEAAGDARGSSMLQQNQLLMWVKAVGQRDHTMFDRAESRVTSLVTIYVDQRRGFGHFTTVQAAIDHVPVNNHRRMHIIVAPGVYKEKILVPSSKPYITIVGRGWNNTIMQWSDTASTVGKNGKKLGTYLSASVAVEAHYFIARNITFQNTAPVAPAGAVGKQAVALRITGDTAAFYGCRFVSGQDTLYDHQGRHYFKDCYVEGSIDFIFGDGLSLYESCHLHAIPQTTFGSVTAQSRQTTSEDTGFSFLNCRVTGSGLLYLGRAWGSYARVVYSYTYMDNIVIPAGWSDWNDPRRNQTVVFGQYKCYGPGANLTRRVPWSHELTDVQARPFLSLSFVDGDEWLKP</sequence>
<dbReference type="InterPro" id="IPR000070">
    <property type="entry name" value="Pectinesterase_cat"/>
</dbReference>
<dbReference type="EMBL" id="CM026429">
    <property type="protein sequence ID" value="KAG0564282.1"/>
    <property type="molecule type" value="Genomic_DNA"/>
</dbReference>
<protein>
    <recommendedName>
        <fullName evidence="5 12">Pectinesterase</fullName>
        <ecNumber evidence="5 12">3.1.1.11</ecNumber>
    </recommendedName>
</protein>
<dbReference type="FunFam" id="2.160.20.10:FF:000008">
    <property type="entry name" value="Pectinesterase"/>
    <property type="match status" value="1"/>
</dbReference>
<accession>A0A8T0H599</accession>
<dbReference type="EC" id="3.1.1.11" evidence="5 12"/>
<comment type="caution">
    <text evidence="14">The sequence shown here is derived from an EMBL/GenBank/DDBJ whole genome shotgun (WGS) entry which is preliminary data.</text>
</comment>
<evidence type="ECO:0000256" key="2">
    <source>
        <dbReference type="ARBA" id="ARBA00004613"/>
    </source>
</evidence>
<keyword evidence="15" id="KW-1185">Reference proteome</keyword>
<comment type="pathway">
    <text evidence="3 12">Glycan metabolism; pectin degradation; 2-dehydro-3-deoxy-D-gluconate from pectin: step 1/5.</text>
</comment>
<dbReference type="PROSITE" id="PS00503">
    <property type="entry name" value="PECTINESTERASE_2"/>
    <property type="match status" value="1"/>
</dbReference>
<evidence type="ECO:0000256" key="7">
    <source>
        <dbReference type="ARBA" id="ARBA00022729"/>
    </source>
</evidence>
<dbReference type="Proteomes" id="UP000822688">
    <property type="component" value="Chromosome 8"/>
</dbReference>
<dbReference type="InterPro" id="IPR012334">
    <property type="entry name" value="Pectin_lyas_fold"/>
</dbReference>
<evidence type="ECO:0000256" key="1">
    <source>
        <dbReference type="ARBA" id="ARBA00004196"/>
    </source>
</evidence>
<feature type="domain" description="Pectinesterase catalytic" evidence="13">
    <location>
        <begin position="63"/>
        <end position="351"/>
    </location>
</feature>
<evidence type="ECO:0000256" key="6">
    <source>
        <dbReference type="ARBA" id="ARBA00022525"/>
    </source>
</evidence>
<keyword evidence="7" id="KW-0732">Signal</keyword>
<evidence type="ECO:0000256" key="5">
    <source>
        <dbReference type="ARBA" id="ARBA00013229"/>
    </source>
</evidence>
<evidence type="ECO:0000256" key="9">
    <source>
        <dbReference type="ARBA" id="ARBA00023085"/>
    </source>
</evidence>
<dbReference type="GO" id="GO:0045490">
    <property type="term" value="P:pectin catabolic process"/>
    <property type="evidence" value="ECO:0007669"/>
    <property type="project" value="UniProtKB-UniRule"/>
</dbReference>
<dbReference type="GO" id="GO:0030599">
    <property type="term" value="F:pectinesterase activity"/>
    <property type="evidence" value="ECO:0007669"/>
    <property type="project" value="UniProtKB-UniRule"/>
</dbReference>
<dbReference type="PANTHER" id="PTHR31321:SF112">
    <property type="entry name" value="PECTINESTERASE"/>
    <property type="match status" value="1"/>
</dbReference>
<reference evidence="14" key="1">
    <citation type="submission" date="2020-06" db="EMBL/GenBank/DDBJ databases">
        <title>WGS assembly of Ceratodon purpureus strain R40.</title>
        <authorList>
            <person name="Carey S.B."/>
            <person name="Jenkins J."/>
            <person name="Shu S."/>
            <person name="Lovell J.T."/>
            <person name="Sreedasyam A."/>
            <person name="Maumus F."/>
            <person name="Tiley G.P."/>
            <person name="Fernandez-Pozo N."/>
            <person name="Barry K."/>
            <person name="Chen C."/>
            <person name="Wang M."/>
            <person name="Lipzen A."/>
            <person name="Daum C."/>
            <person name="Saski C.A."/>
            <person name="Payton A.C."/>
            <person name="Mcbreen J.C."/>
            <person name="Conrad R.E."/>
            <person name="Kollar L.M."/>
            <person name="Olsson S."/>
            <person name="Huttunen S."/>
            <person name="Landis J.B."/>
            <person name="Wickett N.J."/>
            <person name="Johnson M.G."/>
            <person name="Rensing S.A."/>
            <person name="Grimwood J."/>
            <person name="Schmutz J."/>
            <person name="Mcdaniel S.F."/>
        </authorList>
    </citation>
    <scope>NUCLEOTIDE SEQUENCE</scope>
    <source>
        <strain evidence="14">R40</strain>
    </source>
</reference>
<dbReference type="AlphaFoldDB" id="A0A8T0H599"/>
<proteinExistence type="inferred from homology"/>
<dbReference type="Gene3D" id="2.160.20.10">
    <property type="entry name" value="Single-stranded right-handed beta-helix, Pectin lyase-like"/>
    <property type="match status" value="1"/>
</dbReference>
<gene>
    <name evidence="14" type="ORF">KC19_8G098500</name>
</gene>
<dbReference type="InterPro" id="IPR033131">
    <property type="entry name" value="Pectinesterase_Asp_AS"/>
</dbReference>
<evidence type="ECO:0000256" key="4">
    <source>
        <dbReference type="ARBA" id="ARBA00008891"/>
    </source>
</evidence>
<dbReference type="GO" id="GO:0005576">
    <property type="term" value="C:extracellular region"/>
    <property type="evidence" value="ECO:0007669"/>
    <property type="project" value="UniProtKB-SubCell"/>
</dbReference>
<dbReference type="PANTHER" id="PTHR31321">
    <property type="entry name" value="ACYL-COA THIOESTER HYDROLASE YBHC-RELATED"/>
    <property type="match status" value="1"/>
</dbReference>
<evidence type="ECO:0000256" key="12">
    <source>
        <dbReference type="RuleBase" id="RU000589"/>
    </source>
</evidence>
<comment type="similarity">
    <text evidence="4">Belongs to the pectinesterase family.</text>
</comment>
<keyword evidence="6" id="KW-0964">Secreted</keyword>
<keyword evidence="8 12" id="KW-0378">Hydrolase</keyword>
<dbReference type="GO" id="GO:0042545">
    <property type="term" value="P:cell wall modification"/>
    <property type="evidence" value="ECO:0007669"/>
    <property type="project" value="UniProtKB-UniRule"/>
</dbReference>
<evidence type="ECO:0000256" key="10">
    <source>
        <dbReference type="ARBA" id="ARBA00047928"/>
    </source>
</evidence>
<dbReference type="InterPro" id="IPR011050">
    <property type="entry name" value="Pectin_lyase_fold/virulence"/>
</dbReference>
<dbReference type="SUPFAM" id="SSF51126">
    <property type="entry name" value="Pectin lyase-like"/>
    <property type="match status" value="1"/>
</dbReference>
<organism evidence="14 15">
    <name type="scientific">Ceratodon purpureus</name>
    <name type="common">Fire moss</name>
    <name type="synonym">Dicranum purpureum</name>
    <dbReference type="NCBI Taxonomy" id="3225"/>
    <lineage>
        <taxon>Eukaryota</taxon>
        <taxon>Viridiplantae</taxon>
        <taxon>Streptophyta</taxon>
        <taxon>Embryophyta</taxon>
        <taxon>Bryophyta</taxon>
        <taxon>Bryophytina</taxon>
        <taxon>Bryopsida</taxon>
        <taxon>Dicranidae</taxon>
        <taxon>Pseudoditrichales</taxon>
        <taxon>Ditrichaceae</taxon>
        <taxon>Ceratodon</taxon>
    </lineage>
</organism>
<comment type="catalytic activity">
    <reaction evidence="10 12">
        <text>[(1-&gt;4)-alpha-D-galacturonosyl methyl ester](n) + n H2O = [(1-&gt;4)-alpha-D-galacturonosyl](n) + n methanol + n H(+)</text>
        <dbReference type="Rhea" id="RHEA:22380"/>
        <dbReference type="Rhea" id="RHEA-COMP:14570"/>
        <dbReference type="Rhea" id="RHEA-COMP:14573"/>
        <dbReference type="ChEBI" id="CHEBI:15377"/>
        <dbReference type="ChEBI" id="CHEBI:15378"/>
        <dbReference type="ChEBI" id="CHEBI:17790"/>
        <dbReference type="ChEBI" id="CHEBI:140522"/>
        <dbReference type="ChEBI" id="CHEBI:140523"/>
        <dbReference type="EC" id="3.1.1.11"/>
    </reaction>
</comment>
<keyword evidence="9 12" id="KW-0063">Aspartyl esterase</keyword>
<evidence type="ECO:0000259" key="13">
    <source>
        <dbReference type="Pfam" id="PF01095"/>
    </source>
</evidence>
<name>A0A8T0H599_CERPU</name>